<dbReference type="RefSeq" id="WP_345329641.1">
    <property type="nucleotide sequence ID" value="NZ_BAABJI010000001.1"/>
</dbReference>
<protein>
    <submittedName>
        <fullName evidence="1">Uncharacterized protein</fullName>
    </submittedName>
</protein>
<organism evidence="1 2">
    <name type="scientific">Mucilaginibacter defluvii</name>
    <dbReference type="NCBI Taxonomy" id="1196019"/>
    <lineage>
        <taxon>Bacteria</taxon>
        <taxon>Pseudomonadati</taxon>
        <taxon>Bacteroidota</taxon>
        <taxon>Sphingobacteriia</taxon>
        <taxon>Sphingobacteriales</taxon>
        <taxon>Sphingobacteriaceae</taxon>
        <taxon>Mucilaginibacter</taxon>
    </lineage>
</organism>
<dbReference type="EMBL" id="BAABJI010000001">
    <property type="protein sequence ID" value="GAA4907659.1"/>
    <property type="molecule type" value="Genomic_DNA"/>
</dbReference>
<evidence type="ECO:0000313" key="1">
    <source>
        <dbReference type="EMBL" id="GAA4907659.1"/>
    </source>
</evidence>
<dbReference type="PROSITE" id="PS51257">
    <property type="entry name" value="PROKAR_LIPOPROTEIN"/>
    <property type="match status" value="1"/>
</dbReference>
<evidence type="ECO:0000313" key="2">
    <source>
        <dbReference type="Proteomes" id="UP001501436"/>
    </source>
</evidence>
<name>A0ABP9FLF7_9SPHI</name>
<dbReference type="Proteomes" id="UP001501436">
    <property type="component" value="Unassembled WGS sequence"/>
</dbReference>
<gene>
    <name evidence="1" type="ORF">GCM10023313_08150</name>
</gene>
<accession>A0ABP9FLF7</accession>
<reference evidence="2" key="1">
    <citation type="journal article" date="2019" name="Int. J. Syst. Evol. Microbiol.">
        <title>The Global Catalogue of Microorganisms (GCM) 10K type strain sequencing project: providing services to taxonomists for standard genome sequencing and annotation.</title>
        <authorList>
            <consortium name="The Broad Institute Genomics Platform"/>
            <consortium name="The Broad Institute Genome Sequencing Center for Infectious Disease"/>
            <person name="Wu L."/>
            <person name="Ma J."/>
        </authorList>
    </citation>
    <scope>NUCLEOTIDE SEQUENCE [LARGE SCALE GENOMIC DNA]</scope>
    <source>
        <strain evidence="2">JCM 18283</strain>
    </source>
</reference>
<keyword evidence="2" id="KW-1185">Reference proteome</keyword>
<comment type="caution">
    <text evidence="1">The sequence shown here is derived from an EMBL/GenBank/DDBJ whole genome shotgun (WGS) entry which is preliminary data.</text>
</comment>
<proteinExistence type="predicted"/>
<sequence>MNKRFYFAFTLIFAVILVGCSKKDKEVIDCSNLIAEIGPTNIILKFTDKTSGENLILAKEITDADVTVTDKKTGNTVKAWRITKSETAESPINGTLGLAIFGETTGVFNYQITIKDVGSAVLSYTITKEKGSACRPFYYPVKDVKITDREYSVLTIDGKEINNFLIIKL</sequence>